<organism evidence="2">
    <name type="scientific">Solanum chilense</name>
    <name type="common">Tomato</name>
    <name type="synonym">Lycopersicon chilense</name>
    <dbReference type="NCBI Taxonomy" id="4083"/>
    <lineage>
        <taxon>Eukaryota</taxon>
        <taxon>Viridiplantae</taxon>
        <taxon>Streptophyta</taxon>
        <taxon>Embryophyta</taxon>
        <taxon>Tracheophyta</taxon>
        <taxon>Spermatophyta</taxon>
        <taxon>Magnoliopsida</taxon>
        <taxon>eudicotyledons</taxon>
        <taxon>Gunneridae</taxon>
        <taxon>Pentapetalae</taxon>
        <taxon>asterids</taxon>
        <taxon>lamiids</taxon>
        <taxon>Solanales</taxon>
        <taxon>Solanaceae</taxon>
        <taxon>Solanoideae</taxon>
        <taxon>Solaneae</taxon>
        <taxon>Solanum</taxon>
        <taxon>Solanum subgen. Lycopersicon</taxon>
    </lineage>
</organism>
<proteinExistence type="predicted"/>
<dbReference type="AlphaFoldDB" id="A0A6N2ASC4"/>
<evidence type="ECO:0000256" key="1">
    <source>
        <dbReference type="SAM" id="Coils"/>
    </source>
</evidence>
<evidence type="ECO:0000313" key="2">
    <source>
        <dbReference type="EMBL" id="TMW85205.1"/>
    </source>
</evidence>
<dbReference type="EMBL" id="RXGB01007679">
    <property type="protein sequence ID" value="TMW85205.1"/>
    <property type="molecule type" value="Genomic_DNA"/>
</dbReference>
<protein>
    <submittedName>
        <fullName evidence="2">Uncharacterized protein</fullName>
    </submittedName>
</protein>
<sequence length="67" mass="7480">MELTKIGKLLTTPIEELKYHELQQLIEILEVAIEKIAEALAELQKEFAAIFPSVKVGSDVAPSKDEE</sequence>
<accession>A0A6N2ASC4</accession>
<feature type="coiled-coil region" evidence="1">
    <location>
        <begin position="19"/>
        <end position="46"/>
    </location>
</feature>
<reference evidence="2" key="1">
    <citation type="submission" date="2019-05" db="EMBL/GenBank/DDBJ databases">
        <title>The de novo reference genome and transcriptome assemblies of the wild tomato species Solanum chilense.</title>
        <authorList>
            <person name="Stam R."/>
            <person name="Nosenko T."/>
            <person name="Hoerger A.C."/>
            <person name="Stephan W."/>
            <person name="Seidel M.A."/>
            <person name="Kuhn J.M.M."/>
            <person name="Haberer G."/>
            <person name="Tellier A."/>
        </authorList>
    </citation>
    <scope>NUCLEOTIDE SEQUENCE</scope>
    <source>
        <tissue evidence="2">Mature leaves</tissue>
    </source>
</reference>
<keyword evidence="1" id="KW-0175">Coiled coil</keyword>
<name>A0A6N2ASC4_SOLCI</name>
<gene>
    <name evidence="2" type="ORF">EJD97_023518</name>
</gene>
<comment type="caution">
    <text evidence="2">The sequence shown here is derived from an EMBL/GenBank/DDBJ whole genome shotgun (WGS) entry which is preliminary data.</text>
</comment>